<keyword evidence="2" id="KW-1015">Disulfide bond</keyword>
<evidence type="ECO:0000259" key="5">
    <source>
        <dbReference type="PROSITE" id="PS50026"/>
    </source>
</evidence>
<dbReference type="PROSITE" id="PS51257">
    <property type="entry name" value="PROKAR_LIPOPROTEIN"/>
    <property type="match status" value="1"/>
</dbReference>
<dbReference type="InterPro" id="IPR000742">
    <property type="entry name" value="EGF"/>
</dbReference>
<evidence type="ECO:0000313" key="6">
    <source>
        <dbReference type="EMBL" id="EGG15153.1"/>
    </source>
</evidence>
<dbReference type="InterPro" id="IPR013783">
    <property type="entry name" value="Ig-like_fold"/>
</dbReference>
<dbReference type="InterPro" id="IPR014756">
    <property type="entry name" value="Ig_E-set"/>
</dbReference>
<keyword evidence="3" id="KW-1133">Transmembrane helix</keyword>
<dbReference type="Proteomes" id="UP000007797">
    <property type="component" value="Unassembled WGS sequence"/>
</dbReference>
<keyword evidence="4" id="KW-0732">Signal</keyword>
<organism evidence="6 7">
    <name type="scientific">Cavenderia fasciculata</name>
    <name type="common">Slime mold</name>
    <name type="synonym">Dictyostelium fasciculatum</name>
    <dbReference type="NCBI Taxonomy" id="261658"/>
    <lineage>
        <taxon>Eukaryota</taxon>
        <taxon>Amoebozoa</taxon>
        <taxon>Evosea</taxon>
        <taxon>Eumycetozoa</taxon>
        <taxon>Dictyostelia</taxon>
        <taxon>Acytosteliales</taxon>
        <taxon>Cavenderiaceae</taxon>
        <taxon>Cavenderia</taxon>
    </lineage>
</organism>
<keyword evidence="1" id="KW-0325">Glycoprotein</keyword>
<dbReference type="Pfam" id="PF23106">
    <property type="entry name" value="EGF_Teneurin"/>
    <property type="match status" value="1"/>
</dbReference>
<dbReference type="STRING" id="1054147.F4Q8Y4"/>
<evidence type="ECO:0000256" key="1">
    <source>
        <dbReference type="ARBA" id="ARBA00023180"/>
    </source>
</evidence>
<dbReference type="Pfam" id="PF01833">
    <property type="entry name" value="TIG"/>
    <property type="match status" value="5"/>
</dbReference>
<dbReference type="CDD" id="cd00055">
    <property type="entry name" value="EGF_Lam"/>
    <property type="match status" value="1"/>
</dbReference>
<feature type="chain" id="PRO_5003320697" description="EGF-like domain-containing protein" evidence="4">
    <location>
        <begin position="27"/>
        <end position="1765"/>
    </location>
</feature>
<dbReference type="Gene3D" id="2.60.40.10">
    <property type="entry name" value="Immunoglobulins"/>
    <property type="match status" value="7"/>
</dbReference>
<evidence type="ECO:0000256" key="2">
    <source>
        <dbReference type="PROSITE-ProRule" id="PRU00076"/>
    </source>
</evidence>
<dbReference type="PROSITE" id="PS50026">
    <property type="entry name" value="EGF_3"/>
    <property type="match status" value="1"/>
</dbReference>
<evidence type="ECO:0000313" key="7">
    <source>
        <dbReference type="Proteomes" id="UP000007797"/>
    </source>
</evidence>
<dbReference type="CDD" id="cd00603">
    <property type="entry name" value="IPT_PCSR"/>
    <property type="match status" value="1"/>
</dbReference>
<dbReference type="InterPro" id="IPR002909">
    <property type="entry name" value="IPT_dom"/>
</dbReference>
<protein>
    <recommendedName>
        <fullName evidence="5">EGF-like domain-containing protein</fullName>
    </recommendedName>
</protein>
<dbReference type="KEGG" id="dfa:DFA_09977"/>
<dbReference type="OrthoDB" id="24380at2759"/>
<accession>F4Q8Y4</accession>
<keyword evidence="3" id="KW-0812">Transmembrane</keyword>
<dbReference type="GeneID" id="14867260"/>
<feature type="disulfide bond" evidence="2">
    <location>
        <begin position="1466"/>
        <end position="1476"/>
    </location>
</feature>
<dbReference type="OMA" id="YAPWISS"/>
<feature type="signal peptide" evidence="4">
    <location>
        <begin position="1"/>
        <end position="26"/>
    </location>
</feature>
<feature type="domain" description="EGF-like" evidence="5">
    <location>
        <begin position="1462"/>
        <end position="1495"/>
    </location>
</feature>
<keyword evidence="2" id="KW-0245">EGF-like domain</keyword>
<dbReference type="Gene3D" id="2.10.25.10">
    <property type="entry name" value="Laminin"/>
    <property type="match status" value="1"/>
</dbReference>
<proteinExistence type="predicted"/>
<gene>
    <name evidence="6" type="ORF">DFA_09977</name>
</gene>
<dbReference type="PANTHER" id="PTHR31341">
    <property type="entry name" value="IPT/TIG DOMAIN-CONTAINING PROTEIN-RELATED-RELATED"/>
    <property type="match status" value="1"/>
</dbReference>
<comment type="caution">
    <text evidence="2">Lacks conserved residue(s) required for the propagation of feature annotation.</text>
</comment>
<feature type="disulfide bond" evidence="2">
    <location>
        <begin position="1485"/>
        <end position="1494"/>
    </location>
</feature>
<sequence length="1765" mass="186800">MKSTSNRYLLIFYSLLVIFIFQSCDALPTINSVENTGQTISIYGADFGNAINEVTITFNTQSLLELPPTSLVSNGLVIITPAVPILNGQVMVAVAGWESNYYPFTLKPVISMGIRPNTLGGIASFQGSCLNKFRANGQLTNFILTIGGNVISNSVLTYSTDGTYFNMTGVGKGSGLIASTLSIDGVVTSFNMTYAAPTMTNVATSINVMAVMGTNFGNVPQLISMHSVNYPNITFPATSIGQDSLTFYATIPDWAWTDYYYVKVNGQVMSNAPRLIGFTPFISGADKIPTVGGAVTITGTVLSHPTLPQLVKFQGISCPVLFGNGSMIVAVAPAGGGSTIEVTVFSSQPFYTSYYTPIIDSVTQQDSGQLVILGQYFGTPLSVMVGGVLYLSLVSKNAQQTNLTIVPSPASKNGAVKIVVSDLVSNEYSFTLRPIITSVTSANTAGGQVTITGSFLHSLRQDGTTAPVSIALGSTVPTAVTSWANDTGAYLVVNVAAGVGKDLPVFVTVDGKQSNQGNFSYSPPTITSVTQTSTGIIMNGANFGVSSSTTTPIVNNKDYTQATLAVTQTAITVTLGAGEKNGYVSVVVGGQLATTNLTLELIPLISSIGSISLYGGSLVIFGRYLNNQDYLGNTIPLSVKLSDTPCTNPVSLIAGQLNCQYPSGLGGADASIVLMVGTQQTNKLVSFPAPTLTWISPTQDISDDSITMQGSNFGTRTDKIVVLIGQEQGTITGLATDSLVFKISPTSRSGPAKIIVFGQDSNPLQVVISPNITSLDKVTTAGGTISILGQHFNKLRVNGTQSTITIQLNSNTPLSTGIVVQSTELIEYVLPAGTGKGQTLILSIDGQTSSITFNYPAPALYNVNQVQLQSSTHYSTRLTIFGSSFGTNIDNVQLLFKNQPAAVFGLITFLMDGIIQVSLPNFAKNDKILVNVSGQLSNEFDFELYPILKSITSADSVGGEITIGGLYLNNQNATGAPLTITVMFPGNNPCTNVQKIADDQDMSYITCNAPAGTGMANNVVVTVGSNRADNINFAYGAPVISSLIVSNTNRVSIVGKNFGSQQSGVTVFLTDVSLQFTHVNSTLLTFVSDGATKNGPISVQVSDGRYSNPVELHLTPIITSVLKPIKTSGDQLTIVGSFLSETRFNGAPTNIAIVIDQNQPCTNPVADADDYSSIVCTAPQGSGTNHIVSVYIDGVQSSPSSIPFSYIAPSISGITQLASSNQLTIYGANFGGDLSKISINNDIQIVSITNPTMLIATLSSLSKNGNVRIVVDGQTSNDYLFNIKSLVTLISSASPYGGVVEITGNRLWTVRSNGTFTDIVIKIGGYPCTNISRTPNNDEDGTSIQCTIGAASLYQQAPTISIDSVVCDIGSVEYTSKEPVVTSIDSTYFRVPGQVTLHGDHFFDPVSIEIGGDTCFNQEIVDRYTVTCYYDSLIGSNSSQALNVYVGSGDLEVTLYGIYKYRILDCHNDCSSKGQCLVSSGQCKCDQGYTGSDCSIPFTASITNTPTTTVSGGSFVAYNSTVEFLLSHIQEIRDNGTVVKTISLVGAKWDKLNENGTVITYNTTSEEYNIELVVSSSNSSSVVFFAGEEIVIPSSDSIKHNIIINQYSFESSNSSLVVIYRFTSPSQLEYDCDTKDTTYQFDSSSGSSTLIKSYSIDSPLGTMMASFSNRAILDNTNTIVTSIQAVASIDSSTKSSAGVQYIGIQVPAFDHFIEIDPVFSATLKTAPPTKECIVSASSSSTPSISFVFYFSFIIFSTTIVIFNIL</sequence>
<name>F4Q8Y4_CACFS</name>
<dbReference type="EMBL" id="GL883026">
    <property type="protein sequence ID" value="EGG15153.1"/>
    <property type="molecule type" value="Genomic_DNA"/>
</dbReference>
<feature type="transmembrane region" description="Helical" evidence="3">
    <location>
        <begin position="1746"/>
        <end position="1764"/>
    </location>
</feature>
<dbReference type="RefSeq" id="XP_004351873.1">
    <property type="nucleotide sequence ID" value="XM_004351821.1"/>
</dbReference>
<keyword evidence="7" id="KW-1185">Reference proteome</keyword>
<evidence type="ECO:0000256" key="3">
    <source>
        <dbReference type="SAM" id="Phobius"/>
    </source>
</evidence>
<evidence type="ECO:0000256" key="4">
    <source>
        <dbReference type="SAM" id="SignalP"/>
    </source>
</evidence>
<keyword evidence="3" id="KW-0472">Membrane</keyword>
<dbReference type="PROSITE" id="PS00022">
    <property type="entry name" value="EGF_1"/>
    <property type="match status" value="1"/>
</dbReference>
<reference evidence="7" key="1">
    <citation type="journal article" date="2011" name="Genome Res.">
        <title>Phylogeny-wide analysis of social amoeba genomes highlights ancient origins for complex intercellular communication.</title>
        <authorList>
            <person name="Heidel A.J."/>
            <person name="Lawal H.M."/>
            <person name="Felder M."/>
            <person name="Schilde C."/>
            <person name="Helps N.R."/>
            <person name="Tunggal B."/>
            <person name="Rivero F."/>
            <person name="John U."/>
            <person name="Schleicher M."/>
            <person name="Eichinger L."/>
            <person name="Platzer M."/>
            <person name="Noegel A.A."/>
            <person name="Schaap P."/>
            <person name="Gloeckner G."/>
        </authorList>
    </citation>
    <scope>NUCLEOTIDE SEQUENCE [LARGE SCALE GENOMIC DNA]</scope>
    <source>
        <strain evidence="7">SH3</strain>
    </source>
</reference>
<dbReference type="PROSITE" id="PS01186">
    <property type="entry name" value="EGF_2"/>
    <property type="match status" value="1"/>
</dbReference>
<dbReference type="InterPro" id="IPR002049">
    <property type="entry name" value="LE_dom"/>
</dbReference>
<dbReference type="SUPFAM" id="SSF81296">
    <property type="entry name" value="E set domains"/>
    <property type="match status" value="5"/>
</dbReference>
<dbReference type="InterPro" id="IPR052014">
    <property type="entry name" value="Dictyostelium_Tiger"/>
</dbReference>